<gene>
    <name evidence="1" type="ORF">FHR36_004982</name>
</gene>
<keyword evidence="2" id="KW-1185">Reference proteome</keyword>
<dbReference type="RefSeq" id="WP_301330539.1">
    <property type="nucleotide sequence ID" value="NZ_BAAAUB010000002.1"/>
</dbReference>
<dbReference type="EMBL" id="JAMZDX010000004">
    <property type="protein sequence ID" value="MCP2311819.1"/>
    <property type="molecule type" value="Genomic_DNA"/>
</dbReference>
<proteinExistence type="predicted"/>
<evidence type="ECO:0000313" key="2">
    <source>
        <dbReference type="Proteomes" id="UP001206483"/>
    </source>
</evidence>
<accession>A0ABT1J3T6</accession>
<sequence>MVIIDGQLVVEADDAQPLPSAGPRDAMTLLGLALRQRSVPAE</sequence>
<comment type="caution">
    <text evidence="1">The sequence shown here is derived from an EMBL/GenBank/DDBJ whole genome shotgun (WGS) entry which is preliminary data.</text>
</comment>
<reference evidence="1 2" key="1">
    <citation type="submission" date="2022-06" db="EMBL/GenBank/DDBJ databases">
        <title>Sequencing the genomes of 1000 actinobacteria strains.</title>
        <authorList>
            <person name="Klenk H.-P."/>
        </authorList>
    </citation>
    <scope>NUCLEOTIDE SEQUENCE [LARGE SCALE GENOMIC DNA]</scope>
    <source>
        <strain evidence="1 2">DSM 41656</strain>
    </source>
</reference>
<organism evidence="1 2">
    <name type="scientific">Kitasatospora paracochleata</name>
    <dbReference type="NCBI Taxonomy" id="58354"/>
    <lineage>
        <taxon>Bacteria</taxon>
        <taxon>Bacillati</taxon>
        <taxon>Actinomycetota</taxon>
        <taxon>Actinomycetes</taxon>
        <taxon>Kitasatosporales</taxon>
        <taxon>Streptomycetaceae</taxon>
        <taxon>Kitasatospora</taxon>
    </lineage>
</organism>
<protein>
    <submittedName>
        <fullName evidence="1">Uncharacterized protein</fullName>
    </submittedName>
</protein>
<name>A0ABT1J3T6_9ACTN</name>
<evidence type="ECO:0000313" key="1">
    <source>
        <dbReference type="EMBL" id="MCP2311819.1"/>
    </source>
</evidence>
<dbReference type="Proteomes" id="UP001206483">
    <property type="component" value="Unassembled WGS sequence"/>
</dbReference>